<organism evidence="7 8">
    <name type="scientific">Prosthecobacter vanneervenii</name>
    <dbReference type="NCBI Taxonomy" id="48466"/>
    <lineage>
        <taxon>Bacteria</taxon>
        <taxon>Pseudomonadati</taxon>
        <taxon>Verrucomicrobiota</taxon>
        <taxon>Verrucomicrobiia</taxon>
        <taxon>Verrucomicrobiales</taxon>
        <taxon>Verrucomicrobiaceae</taxon>
        <taxon>Prosthecobacter</taxon>
    </lineage>
</organism>
<feature type="transmembrane region" description="Helical" evidence="5">
    <location>
        <begin position="216"/>
        <end position="234"/>
    </location>
</feature>
<dbReference type="InterPro" id="IPR007016">
    <property type="entry name" value="O-antigen_ligase-rel_domated"/>
</dbReference>
<feature type="transmembrane region" description="Helical" evidence="5">
    <location>
        <begin position="240"/>
        <end position="256"/>
    </location>
</feature>
<evidence type="ECO:0000256" key="3">
    <source>
        <dbReference type="ARBA" id="ARBA00022989"/>
    </source>
</evidence>
<feature type="transmembrane region" description="Helical" evidence="5">
    <location>
        <begin position="379"/>
        <end position="400"/>
    </location>
</feature>
<accession>A0A7W7YA04</accession>
<dbReference type="Proteomes" id="UP000590740">
    <property type="component" value="Unassembled WGS sequence"/>
</dbReference>
<feature type="transmembrane region" description="Helical" evidence="5">
    <location>
        <begin position="151"/>
        <end position="169"/>
    </location>
</feature>
<keyword evidence="4 5" id="KW-0472">Membrane</keyword>
<dbReference type="Pfam" id="PF04932">
    <property type="entry name" value="Wzy_C"/>
    <property type="match status" value="1"/>
</dbReference>
<dbReference type="EMBL" id="JACHIG010000003">
    <property type="protein sequence ID" value="MBB5032230.1"/>
    <property type="molecule type" value="Genomic_DNA"/>
</dbReference>
<name>A0A7W7YA04_9BACT</name>
<feature type="transmembrane region" description="Helical" evidence="5">
    <location>
        <begin position="66"/>
        <end position="85"/>
    </location>
</feature>
<evidence type="ECO:0000256" key="2">
    <source>
        <dbReference type="ARBA" id="ARBA00022692"/>
    </source>
</evidence>
<dbReference type="GO" id="GO:0016874">
    <property type="term" value="F:ligase activity"/>
    <property type="evidence" value="ECO:0007669"/>
    <property type="project" value="UniProtKB-KW"/>
</dbReference>
<evidence type="ECO:0000313" key="7">
    <source>
        <dbReference type="EMBL" id="MBB5032230.1"/>
    </source>
</evidence>
<reference evidence="7 8" key="1">
    <citation type="submission" date="2020-08" db="EMBL/GenBank/DDBJ databases">
        <title>Genomic Encyclopedia of Type Strains, Phase IV (KMG-IV): sequencing the most valuable type-strain genomes for metagenomic binning, comparative biology and taxonomic classification.</title>
        <authorList>
            <person name="Goeker M."/>
        </authorList>
    </citation>
    <scope>NUCLEOTIDE SEQUENCE [LARGE SCALE GENOMIC DNA]</scope>
    <source>
        <strain evidence="7 8">DSM 12252</strain>
    </source>
</reference>
<feature type="domain" description="O-antigen ligase-related" evidence="6">
    <location>
        <begin position="223"/>
        <end position="386"/>
    </location>
</feature>
<keyword evidence="2 5" id="KW-0812">Transmembrane</keyword>
<comment type="caution">
    <text evidence="7">The sequence shown here is derived from an EMBL/GenBank/DDBJ whole genome shotgun (WGS) entry which is preliminary data.</text>
</comment>
<keyword evidence="8" id="KW-1185">Reference proteome</keyword>
<evidence type="ECO:0000256" key="4">
    <source>
        <dbReference type="ARBA" id="ARBA00023136"/>
    </source>
</evidence>
<sequence length="468" mass="52319">MKDLIKIIFALLLYGGLAPLLGVVLASRRTWQRGLFGLMIFMPTLQPGRFTLMIDSIEKYRGHAKGYEISLIEVFAIALIIAVARSPRDPLVPVRKGLPPGSCLYAMWAVAGLMSVFNAWDASLAFMAFSRFGKATLIFVAAAMYLRDEKDLRAALTGLALSLVVQGWICMKMRYLEGYFQIKGWFEHQNPMSMWAYMTACVVFAAALHKEVKGRLLWLCLAAFGAAGLCVLLSVSRAALAAYAAGAGIVLGMAWLRGPGLRTALFSVMGMIGAVLVMMFAMDSLNSRLKEVKESKEKNAEDLRPVLNRQCKAMLNDYPLLGIGWNNYGIANSRPRGAKYSAVLEEWDESRGFAIVDELYWANPLTESLYWLLLAENGWTGWTLFLLFEAATLWCAFRAWRYYDQSLMGYVAFGILVALSICYLHGTVERILTQTKNLSHWLMLAGMVSGMEMNRRAAVRVRKQPRAR</sequence>
<dbReference type="InterPro" id="IPR051533">
    <property type="entry name" value="WaaL-like"/>
</dbReference>
<feature type="transmembrane region" description="Helical" evidence="5">
    <location>
        <begin position="263"/>
        <end position="282"/>
    </location>
</feature>
<evidence type="ECO:0000256" key="5">
    <source>
        <dbReference type="SAM" id="Phobius"/>
    </source>
</evidence>
<gene>
    <name evidence="7" type="ORF">HNQ65_001807</name>
</gene>
<dbReference type="RefSeq" id="WP_184339166.1">
    <property type="nucleotide sequence ID" value="NZ_JACHIG010000003.1"/>
</dbReference>
<evidence type="ECO:0000256" key="1">
    <source>
        <dbReference type="ARBA" id="ARBA00004141"/>
    </source>
</evidence>
<proteinExistence type="predicted"/>
<evidence type="ECO:0000259" key="6">
    <source>
        <dbReference type="Pfam" id="PF04932"/>
    </source>
</evidence>
<protein>
    <submittedName>
        <fullName evidence="7">O-antigen ligase</fullName>
    </submittedName>
</protein>
<keyword evidence="7" id="KW-0436">Ligase</keyword>
<dbReference type="PANTHER" id="PTHR37422">
    <property type="entry name" value="TEICHURONIC ACID BIOSYNTHESIS PROTEIN TUAE"/>
    <property type="match status" value="1"/>
</dbReference>
<feature type="transmembrane region" description="Helical" evidence="5">
    <location>
        <begin position="192"/>
        <end position="209"/>
    </location>
</feature>
<dbReference type="AlphaFoldDB" id="A0A7W7YA04"/>
<dbReference type="PANTHER" id="PTHR37422:SF13">
    <property type="entry name" value="LIPOPOLYSACCHARIDE BIOSYNTHESIS PROTEIN PA4999-RELATED"/>
    <property type="match status" value="1"/>
</dbReference>
<feature type="transmembrane region" description="Helical" evidence="5">
    <location>
        <begin position="407"/>
        <end position="426"/>
    </location>
</feature>
<keyword evidence="3 5" id="KW-1133">Transmembrane helix</keyword>
<evidence type="ECO:0000313" key="8">
    <source>
        <dbReference type="Proteomes" id="UP000590740"/>
    </source>
</evidence>
<feature type="transmembrane region" description="Helical" evidence="5">
    <location>
        <begin position="105"/>
        <end position="130"/>
    </location>
</feature>
<dbReference type="GO" id="GO:0016020">
    <property type="term" value="C:membrane"/>
    <property type="evidence" value="ECO:0007669"/>
    <property type="project" value="UniProtKB-SubCell"/>
</dbReference>
<comment type="subcellular location">
    <subcellularLocation>
        <location evidence="1">Membrane</location>
        <topology evidence="1">Multi-pass membrane protein</topology>
    </subcellularLocation>
</comment>